<reference evidence="4" key="1">
    <citation type="submission" date="2022-08" db="EMBL/GenBank/DDBJ databases">
        <title>Genome analysis of Corynebacteriales strain.</title>
        <authorList>
            <person name="Lee S.D."/>
        </authorList>
    </citation>
    <scope>NUCLEOTIDE SEQUENCE</scope>
    <source>
        <strain evidence="4">D3-21</strain>
    </source>
</reference>
<evidence type="ECO:0000256" key="1">
    <source>
        <dbReference type="SAM" id="Phobius"/>
    </source>
</evidence>
<dbReference type="PANTHER" id="PTHR33371">
    <property type="entry name" value="INTERMEMBRANE PHOSPHOLIPID TRANSPORT SYSTEM BINDING PROTEIN MLAD-RELATED"/>
    <property type="match status" value="1"/>
</dbReference>
<protein>
    <submittedName>
        <fullName evidence="4">MCE family protein</fullName>
    </submittedName>
</protein>
<feature type="domain" description="Mammalian cell entry C-terminal" evidence="3">
    <location>
        <begin position="123"/>
        <end position="333"/>
    </location>
</feature>
<dbReference type="GO" id="GO:0051701">
    <property type="term" value="P:biological process involved in interaction with host"/>
    <property type="evidence" value="ECO:0007669"/>
    <property type="project" value="TreeGrafter"/>
</dbReference>
<sequence length="347" mass="37159">MSSPRRRRPRPNAVKFTVFVVCMLVVNAALVAVFHPFHGGGRNEYTAVFVDVSGLRAGDKVRLAGVPVGSVGSVEMDRRHRVHVRFAVDKGQPLTTTTRAVVRYQNLVGDRYLELQQGDTVGTPLADGATLGPDRTVPALNLDALLGGFRPLFQALDSDQINRLTSSLLTIFQGQGGTVAELLRRIGSITSTLADRDQVIGQVIDNLDTALGTISAEGDQFDATLTTLQQLVSGLAADRGILGQAVTSIDGATASFAGLLTATRPDIAGTLGQLDASLTPVVNHRDEFDGLLQRMPGNYRKLVRTGAYGSFFNFYLCGLQIKVTGADGRPVTANLIDQKTGRCAWPR</sequence>
<feature type="domain" description="Mce/MlaD" evidence="2">
    <location>
        <begin position="43"/>
        <end position="118"/>
    </location>
</feature>
<dbReference type="InterPro" id="IPR003399">
    <property type="entry name" value="Mce/MlaD"/>
</dbReference>
<evidence type="ECO:0000313" key="5">
    <source>
        <dbReference type="Proteomes" id="UP001152755"/>
    </source>
</evidence>
<keyword evidence="1" id="KW-1133">Transmembrane helix</keyword>
<dbReference type="InterPro" id="IPR005693">
    <property type="entry name" value="Mce"/>
</dbReference>
<dbReference type="Pfam" id="PF02470">
    <property type="entry name" value="MlaD"/>
    <property type="match status" value="1"/>
</dbReference>
<name>A0A9X4M2W8_9ACTN</name>
<dbReference type="AlphaFoldDB" id="A0A9X4M2W8"/>
<dbReference type="InterPro" id="IPR052336">
    <property type="entry name" value="MlaD_Phospholipid_Transporter"/>
</dbReference>
<accession>A0A9X4M2W8</accession>
<proteinExistence type="predicted"/>
<feature type="transmembrane region" description="Helical" evidence="1">
    <location>
        <begin position="12"/>
        <end position="34"/>
    </location>
</feature>
<keyword evidence="5" id="KW-1185">Reference proteome</keyword>
<dbReference type="Proteomes" id="UP001152755">
    <property type="component" value="Unassembled WGS sequence"/>
</dbReference>
<comment type="caution">
    <text evidence="4">The sequence shown here is derived from an EMBL/GenBank/DDBJ whole genome shotgun (WGS) entry which is preliminary data.</text>
</comment>
<evidence type="ECO:0000259" key="2">
    <source>
        <dbReference type="Pfam" id="PF02470"/>
    </source>
</evidence>
<dbReference type="GO" id="GO:0005576">
    <property type="term" value="C:extracellular region"/>
    <property type="evidence" value="ECO:0007669"/>
    <property type="project" value="TreeGrafter"/>
</dbReference>
<dbReference type="PANTHER" id="PTHR33371:SF17">
    <property type="entry name" value="MCE-FAMILY PROTEIN MCE1B"/>
    <property type="match status" value="1"/>
</dbReference>
<evidence type="ECO:0000259" key="3">
    <source>
        <dbReference type="Pfam" id="PF11887"/>
    </source>
</evidence>
<dbReference type="Pfam" id="PF11887">
    <property type="entry name" value="Mce4_CUP1"/>
    <property type="match status" value="1"/>
</dbReference>
<keyword evidence="1" id="KW-0812">Transmembrane</keyword>
<keyword evidence="1" id="KW-0472">Membrane</keyword>
<dbReference type="EMBL" id="JANRHA010000018">
    <property type="protein sequence ID" value="MDG3016854.1"/>
    <property type="molecule type" value="Genomic_DNA"/>
</dbReference>
<dbReference type="NCBIfam" id="TIGR00996">
    <property type="entry name" value="Mtu_fam_mce"/>
    <property type="match status" value="1"/>
</dbReference>
<dbReference type="InterPro" id="IPR024516">
    <property type="entry name" value="Mce_C"/>
</dbReference>
<organism evidence="4 5">
    <name type="scientific">Speluncibacter jeojiensis</name>
    <dbReference type="NCBI Taxonomy" id="2710754"/>
    <lineage>
        <taxon>Bacteria</taxon>
        <taxon>Bacillati</taxon>
        <taxon>Actinomycetota</taxon>
        <taxon>Actinomycetes</taxon>
        <taxon>Mycobacteriales</taxon>
        <taxon>Speluncibacteraceae</taxon>
        <taxon>Speluncibacter</taxon>
    </lineage>
</organism>
<evidence type="ECO:0000313" key="4">
    <source>
        <dbReference type="EMBL" id="MDG3016854.1"/>
    </source>
</evidence>
<dbReference type="RefSeq" id="WP_332520731.1">
    <property type="nucleotide sequence ID" value="NZ_JANRHA010000018.1"/>
</dbReference>
<gene>
    <name evidence="4" type="ORF">NVS88_20070</name>
</gene>